<dbReference type="EC" id="3.2.1.55" evidence="4"/>
<dbReference type="OrthoDB" id="3032304at2759"/>
<gene>
    <name evidence="10" type="ORF">P167DRAFT_487008</name>
</gene>
<comment type="function">
    <text evidence="8">Alpha-L-arabinofuranosidase involved in the degradation of arabinoxylan, a major component of plant hemicellulose. Acts only on small linear 1,5-alpha-linked L-arabinofuranosyl oligosaccharides.</text>
</comment>
<dbReference type="EMBL" id="ML119125">
    <property type="protein sequence ID" value="RPB13023.1"/>
    <property type="molecule type" value="Genomic_DNA"/>
</dbReference>
<evidence type="ECO:0000256" key="4">
    <source>
        <dbReference type="ARBA" id="ARBA00012670"/>
    </source>
</evidence>
<sequence>MTTFTKISEDATPSISIDTDRVLSEIKPEIYSGFTEHMGRCIYGGLYDPGNSLSDENGFRKDVIEVFQELKTPVVRYPGGNFVATYHWYEGVGPKENRPARPELAWDGVEMNTFGTDEFMKWCKVVGTEPYLALNMGTGTLDEALGWVEYCNSDKNTYWANMRRKNGHEKPYNVKYWALGNEVYGEWQVAAMTKEDYAKKAYQWAKALKLLDPSITLILCGETGYSDWDRYVLQECIKWTDMHSIHIYTSDKEHLPNASAPLSAERSIEIVAAYIDQARIQAKCKTRPTICFDEWNIWDPIRAPGDKGAEELYTVSDMLAMAVWCNVFIRQSKWLGMTNIAQNINVIAPVMTTPRGLIKQTIYFPYFLFTNYMRGNTLGTHLRCGTYDGRTQPDWIETTMDTPWLDVSASLYEGKVGLAVANIHPEKAFDVEIKGLPEGAEVDVYYVTGENLTDVNTEEKQTVGIKESKWTSKAKYTFPKHSFTLLRWKA</sequence>
<dbReference type="GO" id="GO:0046556">
    <property type="term" value="F:alpha-L-arabinofuranosidase activity"/>
    <property type="evidence" value="ECO:0007669"/>
    <property type="project" value="UniProtKB-EC"/>
</dbReference>
<name>A0A3N4KR23_9PEZI</name>
<comment type="catalytic activity">
    <reaction evidence="1">
        <text>Hydrolysis of terminal non-reducing alpha-L-arabinofuranoside residues in alpha-L-arabinosides.</text>
        <dbReference type="EC" id="3.2.1.55"/>
    </reaction>
</comment>
<feature type="domain" description="Alpha-L-arabinofuranosidase C-terminal" evidence="9">
    <location>
        <begin position="293"/>
        <end position="482"/>
    </location>
</feature>
<dbReference type="STRING" id="1392247.A0A3N4KR23"/>
<dbReference type="InterPro" id="IPR010720">
    <property type="entry name" value="Alpha-L-AF_C"/>
</dbReference>
<protein>
    <recommendedName>
        <fullName evidence="4">non-reducing end alpha-L-arabinofuranosidase</fullName>
        <ecNumber evidence="4">3.2.1.55</ecNumber>
    </recommendedName>
</protein>
<evidence type="ECO:0000256" key="5">
    <source>
        <dbReference type="ARBA" id="ARBA00022801"/>
    </source>
</evidence>
<evidence type="ECO:0000256" key="6">
    <source>
        <dbReference type="ARBA" id="ARBA00023277"/>
    </source>
</evidence>
<dbReference type="AlphaFoldDB" id="A0A3N4KR23"/>
<dbReference type="InParanoid" id="A0A3N4KR23"/>
<dbReference type="Pfam" id="PF22848">
    <property type="entry name" value="ASD1_dom"/>
    <property type="match status" value="1"/>
</dbReference>
<dbReference type="GO" id="GO:0046373">
    <property type="term" value="P:L-arabinose metabolic process"/>
    <property type="evidence" value="ECO:0007669"/>
    <property type="project" value="InterPro"/>
</dbReference>
<keyword evidence="5 10" id="KW-0378">Hydrolase</keyword>
<evidence type="ECO:0000256" key="7">
    <source>
        <dbReference type="ARBA" id="ARBA00023295"/>
    </source>
</evidence>
<comment type="pathway">
    <text evidence="2">Glycan metabolism; L-arabinan degradation.</text>
</comment>
<proteinExistence type="inferred from homology"/>
<dbReference type="PANTHER" id="PTHR43576">
    <property type="entry name" value="ALPHA-L-ARABINOFURANOSIDASE C-RELATED"/>
    <property type="match status" value="1"/>
</dbReference>
<keyword evidence="7" id="KW-0326">Glycosidase</keyword>
<dbReference type="SUPFAM" id="SSF51445">
    <property type="entry name" value="(Trans)glycosidases"/>
    <property type="match status" value="1"/>
</dbReference>
<evidence type="ECO:0000259" key="9">
    <source>
        <dbReference type="SMART" id="SM00813"/>
    </source>
</evidence>
<dbReference type="GO" id="GO:0031222">
    <property type="term" value="P:arabinan catabolic process"/>
    <property type="evidence" value="ECO:0007669"/>
    <property type="project" value="UniProtKB-UniPathway"/>
</dbReference>
<dbReference type="InterPro" id="IPR055235">
    <property type="entry name" value="ASD1_cat"/>
</dbReference>
<evidence type="ECO:0000313" key="10">
    <source>
        <dbReference type="EMBL" id="RPB13023.1"/>
    </source>
</evidence>
<organism evidence="10 11">
    <name type="scientific">Morchella conica CCBAS932</name>
    <dbReference type="NCBI Taxonomy" id="1392247"/>
    <lineage>
        <taxon>Eukaryota</taxon>
        <taxon>Fungi</taxon>
        <taxon>Dikarya</taxon>
        <taxon>Ascomycota</taxon>
        <taxon>Pezizomycotina</taxon>
        <taxon>Pezizomycetes</taxon>
        <taxon>Pezizales</taxon>
        <taxon>Morchellaceae</taxon>
        <taxon>Morchella</taxon>
    </lineage>
</organism>
<dbReference type="UniPathway" id="UPA00667"/>
<dbReference type="SMART" id="SM00813">
    <property type="entry name" value="Alpha-L-AF_C"/>
    <property type="match status" value="1"/>
</dbReference>
<evidence type="ECO:0000256" key="3">
    <source>
        <dbReference type="ARBA" id="ARBA00007186"/>
    </source>
</evidence>
<dbReference type="InterPro" id="IPR013780">
    <property type="entry name" value="Glyco_hydro_b"/>
</dbReference>
<reference evidence="10 11" key="1">
    <citation type="journal article" date="2018" name="Nat. Ecol. Evol.">
        <title>Pezizomycetes genomes reveal the molecular basis of ectomycorrhizal truffle lifestyle.</title>
        <authorList>
            <person name="Murat C."/>
            <person name="Payen T."/>
            <person name="Noel B."/>
            <person name="Kuo A."/>
            <person name="Morin E."/>
            <person name="Chen J."/>
            <person name="Kohler A."/>
            <person name="Krizsan K."/>
            <person name="Balestrini R."/>
            <person name="Da Silva C."/>
            <person name="Montanini B."/>
            <person name="Hainaut M."/>
            <person name="Levati E."/>
            <person name="Barry K.W."/>
            <person name="Belfiori B."/>
            <person name="Cichocki N."/>
            <person name="Clum A."/>
            <person name="Dockter R.B."/>
            <person name="Fauchery L."/>
            <person name="Guy J."/>
            <person name="Iotti M."/>
            <person name="Le Tacon F."/>
            <person name="Lindquist E.A."/>
            <person name="Lipzen A."/>
            <person name="Malagnac F."/>
            <person name="Mello A."/>
            <person name="Molinier V."/>
            <person name="Miyauchi S."/>
            <person name="Poulain J."/>
            <person name="Riccioni C."/>
            <person name="Rubini A."/>
            <person name="Sitrit Y."/>
            <person name="Splivallo R."/>
            <person name="Traeger S."/>
            <person name="Wang M."/>
            <person name="Zifcakova L."/>
            <person name="Wipf D."/>
            <person name="Zambonelli A."/>
            <person name="Paolocci F."/>
            <person name="Nowrousian M."/>
            <person name="Ottonello S."/>
            <person name="Baldrian P."/>
            <person name="Spatafora J.W."/>
            <person name="Henrissat B."/>
            <person name="Nagy L.G."/>
            <person name="Aury J.M."/>
            <person name="Wincker P."/>
            <person name="Grigoriev I.V."/>
            <person name="Bonfante P."/>
            <person name="Martin F.M."/>
        </authorList>
    </citation>
    <scope>NUCLEOTIDE SEQUENCE [LARGE SCALE GENOMIC DNA]</scope>
    <source>
        <strain evidence="10 11">CCBAS932</strain>
    </source>
</reference>
<evidence type="ECO:0000313" key="11">
    <source>
        <dbReference type="Proteomes" id="UP000277580"/>
    </source>
</evidence>
<dbReference type="Gene3D" id="2.60.40.1180">
    <property type="entry name" value="Golgi alpha-mannosidase II"/>
    <property type="match status" value="1"/>
</dbReference>
<dbReference type="InterPro" id="IPR017853">
    <property type="entry name" value="GH"/>
</dbReference>
<dbReference type="SUPFAM" id="SSF51011">
    <property type="entry name" value="Glycosyl hydrolase domain"/>
    <property type="match status" value="1"/>
</dbReference>
<dbReference type="Proteomes" id="UP000277580">
    <property type="component" value="Unassembled WGS sequence"/>
</dbReference>
<accession>A0A3N4KR23</accession>
<comment type="similarity">
    <text evidence="3">Belongs to the glycosyl hydrolase 51 family.</text>
</comment>
<evidence type="ECO:0000256" key="2">
    <source>
        <dbReference type="ARBA" id="ARBA00004834"/>
    </source>
</evidence>
<evidence type="ECO:0000256" key="1">
    <source>
        <dbReference type="ARBA" id="ARBA00001462"/>
    </source>
</evidence>
<dbReference type="Pfam" id="PF06964">
    <property type="entry name" value="Alpha-L-AF_C"/>
    <property type="match status" value="1"/>
</dbReference>
<dbReference type="Gene3D" id="3.20.20.80">
    <property type="entry name" value="Glycosidases"/>
    <property type="match status" value="1"/>
</dbReference>
<keyword evidence="6" id="KW-0119">Carbohydrate metabolism</keyword>
<evidence type="ECO:0000256" key="8">
    <source>
        <dbReference type="ARBA" id="ARBA00037415"/>
    </source>
</evidence>
<dbReference type="PANTHER" id="PTHR43576:SF3">
    <property type="entry name" value="ALPHA-L-ARABINOFURANOSIDASE C"/>
    <property type="match status" value="1"/>
</dbReference>
<keyword evidence="11" id="KW-1185">Reference proteome</keyword>